<evidence type="ECO:0000256" key="3">
    <source>
        <dbReference type="SAM" id="SignalP"/>
    </source>
</evidence>
<dbReference type="PANTHER" id="PTHR33138">
    <property type="entry name" value="OS01G0690200 PROTEIN"/>
    <property type="match status" value="1"/>
</dbReference>
<accession>A0AAV7EF99</accession>
<protein>
    <recommendedName>
        <fullName evidence="4">Wall-associated receptor kinase galacturonan-binding domain-containing protein</fullName>
    </recommendedName>
</protein>
<dbReference type="GO" id="GO:0016020">
    <property type="term" value="C:membrane"/>
    <property type="evidence" value="ECO:0007669"/>
    <property type="project" value="UniProtKB-SubCell"/>
</dbReference>
<dbReference type="GO" id="GO:0030247">
    <property type="term" value="F:polysaccharide binding"/>
    <property type="evidence" value="ECO:0007669"/>
    <property type="project" value="InterPro"/>
</dbReference>
<dbReference type="Pfam" id="PF13947">
    <property type="entry name" value="GUB_WAK_bind"/>
    <property type="match status" value="1"/>
</dbReference>
<dbReference type="InterPro" id="IPR025287">
    <property type="entry name" value="WAK_GUB"/>
</dbReference>
<sequence>MSAGEACSSAFALFFLCFTCFIRASSSLISSCGNLHNIDEPFHLQEDGATVEEFFGLTCKHNQPILHADQKQFLVQEISYENQTVRLRDAALRSDNCSSLPPAHEEEITYHPLQDYPTGDTTTLLSDTNLVIVSCASAVDDPMYMETSPCFNSSSLSQYPYVYALVHPYVSNLRDNCSITHRYSVILPTSWAYHDPNVYELQAGNLTYLEFHRQLLKGFLVRWYLDTRYCSKFLGLPLQCFAEKALERMQVILIDILPNLSKGALVESQKPFQLCFNVLIAN</sequence>
<gene>
    <name evidence="5" type="ORF">H6P81_013492</name>
</gene>
<dbReference type="EMBL" id="JAINDJ010000005">
    <property type="protein sequence ID" value="KAG9447364.1"/>
    <property type="molecule type" value="Genomic_DNA"/>
</dbReference>
<evidence type="ECO:0000259" key="4">
    <source>
        <dbReference type="Pfam" id="PF13947"/>
    </source>
</evidence>
<dbReference type="PANTHER" id="PTHR33138:SF30">
    <property type="entry name" value="LEAF RUST 10 DISEASE-RESISTANCE LOCUS RECEPTOR-LIKE PROTEIN KINASE-LIKE 2.7"/>
    <property type="match status" value="1"/>
</dbReference>
<feature type="signal peptide" evidence="3">
    <location>
        <begin position="1"/>
        <end position="24"/>
    </location>
</feature>
<evidence type="ECO:0000313" key="6">
    <source>
        <dbReference type="Proteomes" id="UP000825729"/>
    </source>
</evidence>
<evidence type="ECO:0000256" key="1">
    <source>
        <dbReference type="ARBA" id="ARBA00004167"/>
    </source>
</evidence>
<reference evidence="5 6" key="1">
    <citation type="submission" date="2021-07" db="EMBL/GenBank/DDBJ databases">
        <title>The Aristolochia fimbriata genome: insights into angiosperm evolution, floral development and chemical biosynthesis.</title>
        <authorList>
            <person name="Jiao Y."/>
        </authorList>
    </citation>
    <scope>NUCLEOTIDE SEQUENCE [LARGE SCALE GENOMIC DNA]</scope>
    <source>
        <strain evidence="5">IBCAS-2021</strain>
        <tissue evidence="5">Leaf</tissue>
    </source>
</reference>
<organism evidence="5 6">
    <name type="scientific">Aristolochia fimbriata</name>
    <name type="common">White veined hardy Dutchman's pipe vine</name>
    <dbReference type="NCBI Taxonomy" id="158543"/>
    <lineage>
        <taxon>Eukaryota</taxon>
        <taxon>Viridiplantae</taxon>
        <taxon>Streptophyta</taxon>
        <taxon>Embryophyta</taxon>
        <taxon>Tracheophyta</taxon>
        <taxon>Spermatophyta</taxon>
        <taxon>Magnoliopsida</taxon>
        <taxon>Magnoliidae</taxon>
        <taxon>Piperales</taxon>
        <taxon>Aristolochiaceae</taxon>
        <taxon>Aristolochia</taxon>
    </lineage>
</organism>
<comment type="caution">
    <text evidence="5">The sequence shown here is derived from an EMBL/GenBank/DDBJ whole genome shotgun (WGS) entry which is preliminary data.</text>
</comment>
<keyword evidence="2 3" id="KW-0732">Signal</keyword>
<dbReference type="AlphaFoldDB" id="A0AAV7EF99"/>
<feature type="domain" description="Wall-associated receptor kinase galacturonan-binding" evidence="4">
    <location>
        <begin position="31"/>
        <end position="89"/>
    </location>
</feature>
<evidence type="ECO:0000256" key="2">
    <source>
        <dbReference type="ARBA" id="ARBA00022729"/>
    </source>
</evidence>
<keyword evidence="6" id="KW-1185">Reference proteome</keyword>
<comment type="subcellular location">
    <subcellularLocation>
        <location evidence="1">Membrane</location>
        <topology evidence="1">Single-pass membrane protein</topology>
    </subcellularLocation>
</comment>
<name>A0AAV7EF99_ARIFI</name>
<feature type="chain" id="PRO_5043989461" description="Wall-associated receptor kinase galacturonan-binding domain-containing protein" evidence="3">
    <location>
        <begin position="25"/>
        <end position="282"/>
    </location>
</feature>
<dbReference type="Proteomes" id="UP000825729">
    <property type="component" value="Unassembled WGS sequence"/>
</dbReference>
<proteinExistence type="predicted"/>
<evidence type="ECO:0000313" key="5">
    <source>
        <dbReference type="EMBL" id="KAG9447364.1"/>
    </source>
</evidence>